<dbReference type="OrthoDB" id="230142at2157"/>
<evidence type="ECO:0000256" key="1">
    <source>
        <dbReference type="ARBA" id="ARBA00022485"/>
    </source>
</evidence>
<dbReference type="Pfam" id="PF12838">
    <property type="entry name" value="Fer4_7"/>
    <property type="match status" value="1"/>
</dbReference>
<dbReference type="GO" id="GO:0016491">
    <property type="term" value="F:oxidoreductase activity"/>
    <property type="evidence" value="ECO:0007669"/>
    <property type="project" value="UniProtKB-ARBA"/>
</dbReference>
<feature type="domain" description="4Fe-4S ferredoxin-type" evidence="5">
    <location>
        <begin position="51"/>
        <end position="80"/>
    </location>
</feature>
<dbReference type="InterPro" id="IPR017896">
    <property type="entry name" value="4Fe4S_Fe-S-bd"/>
</dbReference>
<dbReference type="PANTHER" id="PTHR24960:SF79">
    <property type="entry name" value="PHOTOSYSTEM I IRON-SULFUR CENTER"/>
    <property type="match status" value="1"/>
</dbReference>
<name>A0A076LJ18_9EURY</name>
<dbReference type="InterPro" id="IPR050157">
    <property type="entry name" value="PSI_iron-sulfur_center"/>
</dbReference>
<sequence length="82" mass="8811">MKAYELVVYPERCHGCGNCVVSCPVNAKHPETWGGKGPYSDEVVIRVENGVVTVVNQDLCGGCGACIEACPVNAIELVFKRK</sequence>
<evidence type="ECO:0000256" key="2">
    <source>
        <dbReference type="ARBA" id="ARBA00022723"/>
    </source>
</evidence>
<evidence type="ECO:0000256" key="3">
    <source>
        <dbReference type="ARBA" id="ARBA00023004"/>
    </source>
</evidence>
<dbReference type="GeneID" id="24891278"/>
<keyword evidence="4" id="KW-0411">Iron-sulfur</keyword>
<dbReference type="Gene3D" id="3.30.70.20">
    <property type="match status" value="2"/>
</dbReference>
<keyword evidence="1" id="KW-0004">4Fe-4S</keyword>
<dbReference type="GO" id="GO:0051539">
    <property type="term" value="F:4 iron, 4 sulfur cluster binding"/>
    <property type="evidence" value="ECO:0007669"/>
    <property type="project" value="UniProtKB-KW"/>
</dbReference>
<dbReference type="PANTHER" id="PTHR24960">
    <property type="entry name" value="PHOTOSYSTEM I IRON-SULFUR CENTER-RELATED"/>
    <property type="match status" value="1"/>
</dbReference>
<dbReference type="SUPFAM" id="SSF54862">
    <property type="entry name" value="4Fe-4S ferredoxins"/>
    <property type="match status" value="1"/>
</dbReference>
<dbReference type="STRING" id="1301915.JH146_0675"/>
<proteinExistence type="predicted"/>
<dbReference type="PROSITE" id="PS51379">
    <property type="entry name" value="4FE4S_FER_2"/>
    <property type="match status" value="2"/>
</dbReference>
<reference evidence="6 7" key="1">
    <citation type="journal article" date="2015" name="Int. J. Syst. Evol. Microbiol.">
        <title>M ethanocaldococcus bathoardescens sp. nov., a hyperthermophilic methanogen isolated from a volcanically active deep-sea hydrothermal vent.</title>
        <authorList>
            <person name="Stewart L.C."/>
            <person name="Jung J.H."/>
            <person name="Kim Y.T."/>
            <person name="Kwon S.W."/>
            <person name="Park C.S."/>
            <person name="Holden J.F."/>
        </authorList>
    </citation>
    <scope>NUCLEOTIDE SEQUENCE [LARGE SCALE GENOMIC DNA]</scope>
    <source>
        <strain evidence="6 7">JH146</strain>
    </source>
</reference>
<keyword evidence="3" id="KW-0408">Iron</keyword>
<dbReference type="RefSeq" id="WP_048201698.1">
    <property type="nucleotide sequence ID" value="NZ_CP009149.1"/>
</dbReference>
<feature type="domain" description="4Fe-4S ferredoxin-type" evidence="5">
    <location>
        <begin position="4"/>
        <end position="33"/>
    </location>
</feature>
<dbReference type="EMBL" id="CP009149">
    <property type="protein sequence ID" value="AIJ05524.1"/>
    <property type="molecule type" value="Genomic_DNA"/>
</dbReference>
<keyword evidence="7" id="KW-1185">Reference proteome</keyword>
<evidence type="ECO:0000313" key="7">
    <source>
        <dbReference type="Proteomes" id="UP000028781"/>
    </source>
</evidence>
<dbReference type="KEGG" id="mjh:JH146_0675"/>
<evidence type="ECO:0000256" key="4">
    <source>
        <dbReference type="ARBA" id="ARBA00023014"/>
    </source>
</evidence>
<dbReference type="AlphaFoldDB" id="A0A076LJ18"/>
<dbReference type="Proteomes" id="UP000028781">
    <property type="component" value="Chromosome"/>
</dbReference>
<dbReference type="GO" id="GO:0046872">
    <property type="term" value="F:metal ion binding"/>
    <property type="evidence" value="ECO:0007669"/>
    <property type="project" value="UniProtKB-KW"/>
</dbReference>
<evidence type="ECO:0000313" key="6">
    <source>
        <dbReference type="EMBL" id="AIJ05524.1"/>
    </source>
</evidence>
<evidence type="ECO:0000259" key="5">
    <source>
        <dbReference type="PROSITE" id="PS51379"/>
    </source>
</evidence>
<accession>A0A076LJ18</accession>
<dbReference type="InterPro" id="IPR017900">
    <property type="entry name" value="4Fe4S_Fe_S_CS"/>
</dbReference>
<keyword evidence="2" id="KW-0479">Metal-binding</keyword>
<organism evidence="6 7">
    <name type="scientific">Methanocaldococcus bathoardescens</name>
    <dbReference type="NCBI Taxonomy" id="1301915"/>
    <lineage>
        <taxon>Archaea</taxon>
        <taxon>Methanobacteriati</taxon>
        <taxon>Methanobacteriota</taxon>
        <taxon>Methanomada group</taxon>
        <taxon>Methanococci</taxon>
        <taxon>Methanococcales</taxon>
        <taxon>Methanocaldococcaceae</taxon>
        <taxon>Methanocaldococcus</taxon>
    </lineage>
</organism>
<dbReference type="HOGENOM" id="CLU_139698_5_4_2"/>
<dbReference type="PROSITE" id="PS00198">
    <property type="entry name" value="4FE4S_FER_1"/>
    <property type="match status" value="1"/>
</dbReference>
<gene>
    <name evidence="6" type="ORF">JH146_0675</name>
</gene>
<protein>
    <submittedName>
        <fullName evidence="6">Formylmethanofuran dehydrogenase subunit G</fullName>
    </submittedName>
</protein>